<organism evidence="1 2">
    <name type="scientific">Paenibacillus marchantiophytorum</name>
    <dbReference type="NCBI Taxonomy" id="1619310"/>
    <lineage>
        <taxon>Bacteria</taxon>
        <taxon>Bacillati</taxon>
        <taxon>Bacillota</taxon>
        <taxon>Bacilli</taxon>
        <taxon>Bacillales</taxon>
        <taxon>Paenibacillaceae</taxon>
        <taxon>Paenibacillus</taxon>
    </lineage>
</organism>
<sequence>MKKKSIPYVVVFFLLINILLPYVISAEAVYRNRLSYPLIVNNVRNIDPVIRYMKRKIDHDPAQDYVILLGDSVFYGSPGSSDQSISAFLEQMPERPTVFNLSFPGSQLGDIYTMLLMLDEQGISTDHVILNVRYASYVPRVPYQPVLSWWQENLRVLDPGSYRKFKSQLGQTSDYPLYKNPYIWLQDLLKKQVYPYIPLLAYKDYYQKSVDIQWDKLHNRPLPDDSLALPEPWYTKDRDSLDAMLKQDQLKVAFTNQPLDLTESNPDVYFTRQIIRHQQGKETWIVMAGTNHDLMKDFVNDPGYVENSGRLDGFLSQLPVHYLNLEGQISESWFTDFTHLMPEGYKMMAQLIWDAYRQRGAAKPL</sequence>
<dbReference type="RefSeq" id="WP_189010767.1">
    <property type="nucleotide sequence ID" value="NZ_BMHE01000007.1"/>
</dbReference>
<protein>
    <recommendedName>
        <fullName evidence="3">SGNH/GDSL hydrolase family protein</fullName>
    </recommendedName>
</protein>
<evidence type="ECO:0000313" key="1">
    <source>
        <dbReference type="EMBL" id="GGI46888.1"/>
    </source>
</evidence>
<name>A0ABQ2BSX0_9BACL</name>
<evidence type="ECO:0000313" key="2">
    <source>
        <dbReference type="Proteomes" id="UP000615455"/>
    </source>
</evidence>
<gene>
    <name evidence="1" type="ORF">GCM10008018_19330</name>
</gene>
<comment type="caution">
    <text evidence="1">The sequence shown here is derived from an EMBL/GenBank/DDBJ whole genome shotgun (WGS) entry which is preliminary data.</text>
</comment>
<dbReference type="EMBL" id="BMHE01000007">
    <property type="protein sequence ID" value="GGI46888.1"/>
    <property type="molecule type" value="Genomic_DNA"/>
</dbReference>
<keyword evidence="2" id="KW-1185">Reference proteome</keyword>
<reference evidence="2" key="1">
    <citation type="journal article" date="2019" name="Int. J. Syst. Evol. Microbiol.">
        <title>The Global Catalogue of Microorganisms (GCM) 10K type strain sequencing project: providing services to taxonomists for standard genome sequencing and annotation.</title>
        <authorList>
            <consortium name="The Broad Institute Genomics Platform"/>
            <consortium name="The Broad Institute Genome Sequencing Center for Infectious Disease"/>
            <person name="Wu L."/>
            <person name="Ma J."/>
        </authorList>
    </citation>
    <scope>NUCLEOTIDE SEQUENCE [LARGE SCALE GENOMIC DNA]</scope>
    <source>
        <strain evidence="2">CGMCC 1.15043</strain>
    </source>
</reference>
<dbReference type="Proteomes" id="UP000615455">
    <property type="component" value="Unassembled WGS sequence"/>
</dbReference>
<evidence type="ECO:0008006" key="3">
    <source>
        <dbReference type="Google" id="ProtNLM"/>
    </source>
</evidence>
<proteinExistence type="predicted"/>
<accession>A0ABQ2BSX0</accession>